<evidence type="ECO:0000256" key="6">
    <source>
        <dbReference type="SAM" id="MobiDB-lite"/>
    </source>
</evidence>
<feature type="transmembrane region" description="Helical" evidence="7">
    <location>
        <begin position="451"/>
        <end position="470"/>
    </location>
</feature>
<keyword evidence="10" id="KW-1185">Reference proteome</keyword>
<dbReference type="GO" id="GO:0022857">
    <property type="term" value="F:transmembrane transporter activity"/>
    <property type="evidence" value="ECO:0007669"/>
    <property type="project" value="InterPro"/>
</dbReference>
<dbReference type="FunFam" id="1.20.1720.10:FF:000009">
    <property type="entry name" value="MFS multidrug transporter"/>
    <property type="match status" value="1"/>
</dbReference>
<accession>A0AAN6P963</accession>
<dbReference type="PANTHER" id="PTHR23502">
    <property type="entry name" value="MAJOR FACILITATOR SUPERFAMILY"/>
    <property type="match status" value="1"/>
</dbReference>
<evidence type="ECO:0000313" key="10">
    <source>
        <dbReference type="Proteomes" id="UP001303115"/>
    </source>
</evidence>
<feature type="transmembrane region" description="Helical" evidence="7">
    <location>
        <begin position="178"/>
        <end position="202"/>
    </location>
</feature>
<evidence type="ECO:0000256" key="1">
    <source>
        <dbReference type="ARBA" id="ARBA00004141"/>
    </source>
</evidence>
<feature type="transmembrane region" description="Helical" evidence="7">
    <location>
        <begin position="120"/>
        <end position="137"/>
    </location>
</feature>
<keyword evidence="5 7" id="KW-0472">Membrane</keyword>
<evidence type="ECO:0000256" key="5">
    <source>
        <dbReference type="ARBA" id="ARBA00023136"/>
    </source>
</evidence>
<feature type="transmembrane region" description="Helical" evidence="7">
    <location>
        <begin position="418"/>
        <end position="439"/>
    </location>
</feature>
<evidence type="ECO:0000256" key="7">
    <source>
        <dbReference type="SAM" id="Phobius"/>
    </source>
</evidence>
<comment type="subcellular location">
    <subcellularLocation>
        <location evidence="1">Membrane</location>
        <topology evidence="1">Multi-pass membrane protein</topology>
    </subcellularLocation>
</comment>
<dbReference type="Pfam" id="PF07690">
    <property type="entry name" value="MFS_1"/>
    <property type="match status" value="1"/>
</dbReference>
<name>A0AAN6P963_9PEZI</name>
<evidence type="ECO:0000256" key="4">
    <source>
        <dbReference type="ARBA" id="ARBA00022989"/>
    </source>
</evidence>
<evidence type="ECO:0000256" key="3">
    <source>
        <dbReference type="ARBA" id="ARBA00022692"/>
    </source>
</evidence>
<feature type="transmembrane region" description="Helical" evidence="7">
    <location>
        <begin position="386"/>
        <end position="406"/>
    </location>
</feature>
<sequence>MAQSPISNEPSMNSKREEENMVDTHPQPTLHPNDASPAAEPPFSIFTSREKQWISSLASFGAMFSTLSSYIYFPALVPMANDLGVSVALINLTVTSYLVVAGVAPAFMGDFADQGGRRPTYILMFVLVVASNIGLALQQSYPALFVLRMIQSAGASGSYGAAYGIVADITTVAERGSYVGSLIFFTGAAPSFGPVIAGALAQQLGWRWIFWFLAILTGAYLVVVTLLLPETQRRLVGNGSIPTTGIHKTLFDTFTQDRKIESAPVVDGEDRTTKRRTCHFPNPFKCIPMLFKKGNLTVIIIGSITYAVKMTLQTSLAAQCIDIYQLDYLQAGLIYLPSGVGGALAAYSTGKLLDWNLKRFASRHGRDEGYRRGDDISNFPIEQARFAGIYSLIIISAAGTAAYGAVLNEKTHIAAPLVMQFITGATTSSIFTLCGTLLTDLNPHASATVQASYNLVRCIGAGVGIAVQQPLANATSPGWCFGVFAIVMLVGMPLAALNQRNGLEWRRKQTVERPESGSKKNPV</sequence>
<keyword evidence="4 7" id="KW-1133">Transmembrane helix</keyword>
<organism evidence="9 10">
    <name type="scientific">Parachaetomium inaequale</name>
    <dbReference type="NCBI Taxonomy" id="2588326"/>
    <lineage>
        <taxon>Eukaryota</taxon>
        <taxon>Fungi</taxon>
        <taxon>Dikarya</taxon>
        <taxon>Ascomycota</taxon>
        <taxon>Pezizomycotina</taxon>
        <taxon>Sordariomycetes</taxon>
        <taxon>Sordariomycetidae</taxon>
        <taxon>Sordariales</taxon>
        <taxon>Chaetomiaceae</taxon>
        <taxon>Parachaetomium</taxon>
    </lineage>
</organism>
<feature type="compositionally biased region" description="Polar residues" evidence="6">
    <location>
        <begin position="1"/>
        <end position="13"/>
    </location>
</feature>
<dbReference type="PANTHER" id="PTHR23502:SF51">
    <property type="entry name" value="QUINIDINE RESISTANCE PROTEIN 1-RELATED"/>
    <property type="match status" value="1"/>
</dbReference>
<dbReference type="PROSITE" id="PS50850">
    <property type="entry name" value="MFS"/>
    <property type="match status" value="1"/>
</dbReference>
<dbReference type="Proteomes" id="UP001303115">
    <property type="component" value="Unassembled WGS sequence"/>
</dbReference>
<keyword evidence="2" id="KW-0813">Transport</keyword>
<feature type="transmembrane region" description="Helical" evidence="7">
    <location>
        <begin position="143"/>
        <end position="166"/>
    </location>
</feature>
<evidence type="ECO:0000313" key="9">
    <source>
        <dbReference type="EMBL" id="KAK4033065.1"/>
    </source>
</evidence>
<dbReference type="EMBL" id="MU854554">
    <property type="protein sequence ID" value="KAK4033065.1"/>
    <property type="molecule type" value="Genomic_DNA"/>
</dbReference>
<proteinExistence type="predicted"/>
<evidence type="ECO:0000259" key="8">
    <source>
        <dbReference type="PROSITE" id="PS50850"/>
    </source>
</evidence>
<feature type="transmembrane region" description="Helical" evidence="7">
    <location>
        <begin position="476"/>
        <end position="497"/>
    </location>
</feature>
<feature type="domain" description="Major facilitator superfamily (MFS) profile" evidence="8">
    <location>
        <begin position="54"/>
        <end position="503"/>
    </location>
</feature>
<dbReference type="SUPFAM" id="SSF103473">
    <property type="entry name" value="MFS general substrate transporter"/>
    <property type="match status" value="1"/>
</dbReference>
<dbReference type="Gene3D" id="1.20.1250.20">
    <property type="entry name" value="MFS general substrate transporter like domains"/>
    <property type="match status" value="1"/>
</dbReference>
<dbReference type="AlphaFoldDB" id="A0AAN6P963"/>
<keyword evidence="3 7" id="KW-0812">Transmembrane</keyword>
<evidence type="ECO:0000256" key="2">
    <source>
        <dbReference type="ARBA" id="ARBA00022448"/>
    </source>
</evidence>
<reference evidence="10" key="1">
    <citation type="journal article" date="2023" name="Mol. Phylogenet. Evol.">
        <title>Genome-scale phylogeny and comparative genomics of the fungal order Sordariales.</title>
        <authorList>
            <person name="Hensen N."/>
            <person name="Bonometti L."/>
            <person name="Westerberg I."/>
            <person name="Brannstrom I.O."/>
            <person name="Guillou S."/>
            <person name="Cros-Aarteil S."/>
            <person name="Calhoun S."/>
            <person name="Haridas S."/>
            <person name="Kuo A."/>
            <person name="Mondo S."/>
            <person name="Pangilinan J."/>
            <person name="Riley R."/>
            <person name="LaButti K."/>
            <person name="Andreopoulos B."/>
            <person name="Lipzen A."/>
            <person name="Chen C."/>
            <person name="Yan M."/>
            <person name="Daum C."/>
            <person name="Ng V."/>
            <person name="Clum A."/>
            <person name="Steindorff A."/>
            <person name="Ohm R.A."/>
            <person name="Martin F."/>
            <person name="Silar P."/>
            <person name="Natvig D.O."/>
            <person name="Lalanne C."/>
            <person name="Gautier V."/>
            <person name="Ament-Velasquez S.L."/>
            <person name="Kruys A."/>
            <person name="Hutchinson M.I."/>
            <person name="Powell A.J."/>
            <person name="Barry K."/>
            <person name="Miller A.N."/>
            <person name="Grigoriev I.V."/>
            <person name="Debuchy R."/>
            <person name="Gladieux P."/>
            <person name="Hiltunen Thoren M."/>
            <person name="Johannesson H."/>
        </authorList>
    </citation>
    <scope>NUCLEOTIDE SEQUENCE [LARGE SCALE GENOMIC DNA]</scope>
    <source>
        <strain evidence="10">CBS 284.82</strain>
    </source>
</reference>
<comment type="caution">
    <text evidence="9">The sequence shown here is derived from an EMBL/GenBank/DDBJ whole genome shotgun (WGS) entry which is preliminary data.</text>
</comment>
<dbReference type="InterPro" id="IPR036259">
    <property type="entry name" value="MFS_trans_sf"/>
</dbReference>
<protein>
    <submittedName>
        <fullName evidence="9">Major facilitator superfamily domain-containing protein</fullName>
    </submittedName>
</protein>
<feature type="transmembrane region" description="Helical" evidence="7">
    <location>
        <begin position="53"/>
        <end position="73"/>
    </location>
</feature>
<feature type="region of interest" description="Disordered" evidence="6">
    <location>
        <begin position="1"/>
        <end position="36"/>
    </location>
</feature>
<feature type="transmembrane region" description="Helical" evidence="7">
    <location>
        <begin position="85"/>
        <end position="108"/>
    </location>
</feature>
<dbReference type="InterPro" id="IPR011701">
    <property type="entry name" value="MFS"/>
</dbReference>
<gene>
    <name evidence="9" type="ORF">C8A01DRAFT_50279</name>
</gene>
<dbReference type="InterPro" id="IPR020846">
    <property type="entry name" value="MFS_dom"/>
</dbReference>
<dbReference type="GO" id="GO:0005886">
    <property type="term" value="C:plasma membrane"/>
    <property type="evidence" value="ECO:0007669"/>
    <property type="project" value="TreeGrafter"/>
</dbReference>
<feature type="transmembrane region" description="Helical" evidence="7">
    <location>
        <begin position="208"/>
        <end position="228"/>
    </location>
</feature>